<organism evidence="1 2">
    <name type="scientific">Listeria fleischmannii subsp. fleischmannii</name>
    <dbReference type="NCBI Taxonomy" id="1671902"/>
    <lineage>
        <taxon>Bacteria</taxon>
        <taxon>Bacillati</taxon>
        <taxon>Bacillota</taxon>
        <taxon>Bacilli</taxon>
        <taxon>Bacillales</taxon>
        <taxon>Listeriaceae</taxon>
        <taxon>Listeria</taxon>
    </lineage>
</organism>
<dbReference type="Proteomes" id="UP000250257">
    <property type="component" value="Unassembled WGS sequence"/>
</dbReference>
<dbReference type="EC" id="1.1.1.-" evidence="1"/>
<evidence type="ECO:0000313" key="2">
    <source>
        <dbReference type="Proteomes" id="UP000250257"/>
    </source>
</evidence>
<dbReference type="GO" id="GO:0016491">
    <property type="term" value="F:oxidoreductase activity"/>
    <property type="evidence" value="ECO:0007669"/>
    <property type="project" value="UniProtKB-KW"/>
</dbReference>
<protein>
    <submittedName>
        <fullName evidence="1">Alcohol dehydrogenase YqhD</fullName>
        <ecNumber evidence="1">1.1.1.-</ecNumber>
    </submittedName>
</protein>
<accession>A0A2X3GFN0</accession>
<proteinExistence type="predicted"/>
<evidence type="ECO:0000313" key="1">
    <source>
        <dbReference type="EMBL" id="SQC67192.1"/>
    </source>
</evidence>
<gene>
    <name evidence="1" type="primary">yqhD_3</name>
    <name evidence="1" type="ORF">NCTC13940_00703</name>
</gene>
<dbReference type="EMBL" id="UAWT01000006">
    <property type="protein sequence ID" value="SQC67192.1"/>
    <property type="molecule type" value="Genomic_DNA"/>
</dbReference>
<dbReference type="SUPFAM" id="SSF56796">
    <property type="entry name" value="Dehydroquinate synthase-like"/>
    <property type="match status" value="1"/>
</dbReference>
<sequence length="44" mass="4919">MKKEIANFDYYNPTHIVFGKNRFSDLADLIAADKKVLILYGGGA</sequence>
<reference evidence="1 2" key="1">
    <citation type="submission" date="2018-06" db="EMBL/GenBank/DDBJ databases">
        <authorList>
            <consortium name="Pathogen Informatics"/>
            <person name="Doyle S."/>
        </authorList>
    </citation>
    <scope>NUCLEOTIDE SEQUENCE [LARGE SCALE GENOMIC DNA]</scope>
    <source>
        <strain evidence="1 2">NCTC13940</strain>
    </source>
</reference>
<name>A0A2X3GFN0_9LIST</name>
<keyword evidence="1" id="KW-0560">Oxidoreductase</keyword>
<dbReference type="AlphaFoldDB" id="A0A2X3GFN0"/>